<evidence type="ECO:0008006" key="3">
    <source>
        <dbReference type="Google" id="ProtNLM"/>
    </source>
</evidence>
<dbReference type="PATRIC" id="fig|400092.3.peg.3629"/>
<evidence type="ECO:0000313" key="1">
    <source>
        <dbReference type="EMBL" id="AKD04401.1"/>
    </source>
</evidence>
<protein>
    <recommendedName>
        <fullName evidence="3">ParB/Sulfiredoxin domain-containing protein</fullName>
    </recommendedName>
</protein>
<evidence type="ECO:0000313" key="2">
    <source>
        <dbReference type="Proteomes" id="UP000033109"/>
    </source>
</evidence>
<dbReference type="HOGENOM" id="CLU_1073063_0_0_10"/>
<gene>
    <name evidence="1" type="ORF">PKOR_16550</name>
</gene>
<sequence>MDTSLLKSAIPRPVRNKLITGKWFLSRLPYALQYQVSLLQEAPVEIQIELLPAPKQPLIFWTKLENIKLHGSLAYPPHGRLCMGGDWDLTQVYPLPSIFESVPKGTKKWDIHETVRAMFLEGQHYSETPQYELMISAIKQRVSPPPQGCRSIEEVEKYFERLIAAYKSMHRKGYLTQKEQGKSSISEMRLHVTREGKLCLGTGGNHRVRLAELLGVKWVPFLLRGVHPLWVKQLCRTSSLPPHTALSAWLRTEFHSTRP</sequence>
<dbReference type="OrthoDB" id="979191at2"/>
<organism evidence="1 2">
    <name type="scientific">Pontibacter korlensis</name>
    <dbReference type="NCBI Taxonomy" id="400092"/>
    <lineage>
        <taxon>Bacteria</taxon>
        <taxon>Pseudomonadati</taxon>
        <taxon>Bacteroidota</taxon>
        <taxon>Cytophagia</taxon>
        <taxon>Cytophagales</taxon>
        <taxon>Hymenobacteraceae</taxon>
        <taxon>Pontibacter</taxon>
    </lineage>
</organism>
<name>A0A0E3UYE4_9BACT</name>
<accession>A0A0E3UYE4</accession>
<dbReference type="RefSeq" id="WP_046312202.1">
    <property type="nucleotide sequence ID" value="NZ_CBCSCY010000006.1"/>
</dbReference>
<reference evidence="1 2" key="1">
    <citation type="journal article" date="2015" name="Sci. Rep.">
        <title>Unraveling adaptation of Pontibacter korlensis to radiation and infertility in desert through complete genome and comparative transcriptomic analysis.</title>
        <authorList>
            <person name="Dai J."/>
            <person name="Dai W."/>
            <person name="Qiu C."/>
            <person name="Yang Z."/>
            <person name="Zhang Y."/>
            <person name="Zhou M."/>
            <person name="Zhang L."/>
            <person name="Fang C."/>
            <person name="Gao Q."/>
            <person name="Yang Q."/>
            <person name="Li X."/>
            <person name="Wang Z."/>
            <person name="Wang Z."/>
            <person name="Jia Z."/>
            <person name="Chen X."/>
        </authorList>
    </citation>
    <scope>NUCLEOTIDE SEQUENCE [LARGE SCALE GENOMIC DNA]</scope>
    <source>
        <strain evidence="1 2">X14-1T</strain>
    </source>
</reference>
<dbReference type="AlphaFoldDB" id="A0A0E3UYE4"/>
<keyword evidence="2" id="KW-1185">Reference proteome</keyword>
<dbReference type="KEGG" id="pko:PKOR_16550"/>
<dbReference type="Proteomes" id="UP000033109">
    <property type="component" value="Chromosome"/>
</dbReference>
<dbReference type="EMBL" id="CP009621">
    <property type="protein sequence ID" value="AKD04401.1"/>
    <property type="molecule type" value="Genomic_DNA"/>
</dbReference>
<proteinExistence type="predicted"/>